<dbReference type="AlphaFoldDB" id="A0A8J5ITL7"/>
<sequence>MNKPSRVVPQYVELTGEHAYYRPWGSEVSGFKDNTAKHHRSPCPALNGLANHGYLPRDGKSVTPALLQQALVQVYNLERALTAYSEAAVMLLVMGEHSTTSISVDRARVILVEERIPQDYKKSSVPVTFAQSLWLALQLKMLALLS</sequence>
<dbReference type="PANTHER" id="PTHR33577:SF9">
    <property type="entry name" value="PEROXIDASE STCC"/>
    <property type="match status" value="1"/>
</dbReference>
<evidence type="ECO:0000313" key="2">
    <source>
        <dbReference type="EMBL" id="KAG6966973.1"/>
    </source>
</evidence>
<evidence type="ECO:0000259" key="1">
    <source>
        <dbReference type="PROSITE" id="PS51405"/>
    </source>
</evidence>
<reference evidence="2" key="1">
    <citation type="submission" date="2021-01" db="EMBL/GenBank/DDBJ databases">
        <title>Phytophthora aleatoria, a newly-described species from Pinus radiata is distinct from Phytophthora cactorum isolates based on comparative genomics.</title>
        <authorList>
            <person name="Mcdougal R."/>
            <person name="Panda P."/>
            <person name="Williams N."/>
            <person name="Studholme D.J."/>
        </authorList>
    </citation>
    <scope>NUCLEOTIDE SEQUENCE</scope>
    <source>
        <strain evidence="2">NZFS 4037</strain>
    </source>
</reference>
<protein>
    <recommendedName>
        <fullName evidence="1">Heme haloperoxidase family profile domain-containing protein</fullName>
    </recommendedName>
</protein>
<dbReference type="PANTHER" id="PTHR33577">
    <property type="entry name" value="STERIGMATOCYSTIN BIOSYNTHESIS PEROXIDASE STCC-RELATED"/>
    <property type="match status" value="1"/>
</dbReference>
<dbReference type="Proteomes" id="UP000709295">
    <property type="component" value="Unassembled WGS sequence"/>
</dbReference>
<keyword evidence="3" id="KW-1185">Reference proteome</keyword>
<dbReference type="Pfam" id="PF01328">
    <property type="entry name" value="Peroxidase_2"/>
    <property type="match status" value="1"/>
</dbReference>
<gene>
    <name evidence="2" type="ORF">JG688_00006518</name>
</gene>
<dbReference type="EMBL" id="JAENGY010000287">
    <property type="protein sequence ID" value="KAG6966973.1"/>
    <property type="molecule type" value="Genomic_DNA"/>
</dbReference>
<organism evidence="2 3">
    <name type="scientific">Phytophthora aleatoria</name>
    <dbReference type="NCBI Taxonomy" id="2496075"/>
    <lineage>
        <taxon>Eukaryota</taxon>
        <taxon>Sar</taxon>
        <taxon>Stramenopiles</taxon>
        <taxon>Oomycota</taxon>
        <taxon>Peronosporomycetes</taxon>
        <taxon>Peronosporales</taxon>
        <taxon>Peronosporaceae</taxon>
        <taxon>Phytophthora</taxon>
    </lineage>
</organism>
<dbReference type="PROSITE" id="PS51405">
    <property type="entry name" value="HEME_HALOPEROXIDASE"/>
    <property type="match status" value="1"/>
</dbReference>
<accession>A0A8J5ITL7</accession>
<name>A0A8J5ITL7_9STRA</name>
<comment type="caution">
    <text evidence="2">The sequence shown here is derived from an EMBL/GenBank/DDBJ whole genome shotgun (WGS) entry which is preliminary data.</text>
</comment>
<evidence type="ECO:0000313" key="3">
    <source>
        <dbReference type="Proteomes" id="UP000709295"/>
    </source>
</evidence>
<feature type="domain" description="Heme haloperoxidase family profile" evidence="1">
    <location>
        <begin position="16"/>
        <end position="146"/>
    </location>
</feature>
<dbReference type="InterPro" id="IPR000028">
    <property type="entry name" value="Chloroperoxidase"/>
</dbReference>
<dbReference type="GO" id="GO:0004601">
    <property type="term" value="F:peroxidase activity"/>
    <property type="evidence" value="ECO:0007669"/>
    <property type="project" value="InterPro"/>
</dbReference>
<proteinExistence type="predicted"/>